<protein>
    <recommendedName>
        <fullName evidence="3">ATP-binding protein</fullName>
    </recommendedName>
</protein>
<dbReference type="Proteomes" id="UP001143347">
    <property type="component" value="Unassembled WGS sequence"/>
</dbReference>
<dbReference type="NCBIfam" id="NF047352">
    <property type="entry name" value="P_loop_sacsin"/>
    <property type="match status" value="1"/>
</dbReference>
<sequence length="924" mass="98535">MRSAVVSAWRSSATRYVEDATTEDDLVTVGYRDRLFTELVANAADAAMTADVAGQVRIWSSDERTVHVANTGAPVSDDGVRSLLSLRVSAKVAGAQSVGRYGVGFTATAAVADRVEVRSTTGSFVFDRARTAQVLADERVATGSRRPPLLRLAWPVDEPPAPGMDTEIVLYLSDGNSAADLVGAARAQAADLLLELPGLGQITVGDTAFTIEMAPTPPSTPEERGASRASRRAATQHITITITSPRRTRVHHWLQTGLHTRWLVEIDDAGALAETPSALTENVLRAPTPTDIELTLPAAAITGLHLTPDRRHLHPDADIATAAHGYADLMRALPASVRPSLIPVPAHSRNRDDAALSAAVLADLADEAWLPGAAGDELVPGRSVVFGDLTADLAEVLAPLMGDLAHPDVSERRHLARLRSVGVTEIGLADLAERLTGTQRSSTWWRDLYAALSPLVTTAADAEELGALPIPRSDGRVSVGARGLFLADGIDTPLRWVPTVDAQARHPLLERLGATTLTVSDALADPALRQLIDHGDDDELAVVAGEVLALLAADPPGSVPEWLAALPLPDQHGELRAADELLLPGSPLAAVLVDDAPFGRVADDLVDRVGVEPLRALGVGWGFLTVVDELPVGPDHDLPDEDQWWETLVDPPETLAAVRDLDLIDDDRWPQALTLLATDRRTAPLLADRHGYTAWWLRQHAVIDGHPLGWYRAPSDTSMSGVRDVLHHPHADELAAALGGDVIESDADADTVLAHLGDAAREIESGVAAAVHANLVIAARRGVIDPTELAVPERVRSASGHAVASAVVLDRPWLTQVLGPDEIVLAGVATDPDDAAVLAEILDLPTAGDEVRGEVLDEGTPATWACAEATLFAATWGHALARADIRLHDELWVRVHRNGERSDQRVRWWIDEGGITHLPRLSRP</sequence>
<comment type="caution">
    <text evidence="1">The sequence shown here is derived from an EMBL/GenBank/DDBJ whole genome shotgun (WGS) entry which is preliminary data.</text>
</comment>
<evidence type="ECO:0000313" key="1">
    <source>
        <dbReference type="EMBL" id="MCX2965550.1"/>
    </source>
</evidence>
<evidence type="ECO:0000313" key="2">
    <source>
        <dbReference type="Proteomes" id="UP001143347"/>
    </source>
</evidence>
<organism evidence="1 2">
    <name type="scientific">Gordonia aquimaris</name>
    <dbReference type="NCBI Taxonomy" id="2984863"/>
    <lineage>
        <taxon>Bacteria</taxon>
        <taxon>Bacillati</taxon>
        <taxon>Actinomycetota</taxon>
        <taxon>Actinomycetes</taxon>
        <taxon>Mycobacteriales</taxon>
        <taxon>Gordoniaceae</taxon>
        <taxon>Gordonia</taxon>
    </lineage>
</organism>
<dbReference type="EMBL" id="JAPKFM010000017">
    <property type="protein sequence ID" value="MCX2965550.1"/>
    <property type="molecule type" value="Genomic_DNA"/>
</dbReference>
<dbReference type="Gene3D" id="3.30.565.10">
    <property type="entry name" value="Histidine kinase-like ATPase, C-terminal domain"/>
    <property type="match status" value="1"/>
</dbReference>
<dbReference type="SUPFAM" id="SSF55874">
    <property type="entry name" value="ATPase domain of HSP90 chaperone/DNA topoisomerase II/histidine kinase"/>
    <property type="match status" value="1"/>
</dbReference>
<name>A0A9X3I600_9ACTN</name>
<dbReference type="RefSeq" id="WP_266062656.1">
    <property type="nucleotide sequence ID" value="NZ_JAPKFM010000017.1"/>
</dbReference>
<dbReference type="InterPro" id="IPR036890">
    <property type="entry name" value="HATPase_C_sf"/>
</dbReference>
<keyword evidence="2" id="KW-1185">Reference proteome</keyword>
<reference evidence="1" key="1">
    <citation type="submission" date="2022-10" db="EMBL/GenBank/DDBJ databases">
        <title>WGS of marine actinomycetes from Thailand.</title>
        <authorList>
            <person name="Thawai C."/>
        </authorList>
    </citation>
    <scope>NUCLEOTIDE SEQUENCE</scope>
    <source>
        <strain evidence="1">SW21</strain>
    </source>
</reference>
<dbReference type="AlphaFoldDB" id="A0A9X3I600"/>
<proteinExistence type="predicted"/>
<evidence type="ECO:0008006" key="3">
    <source>
        <dbReference type="Google" id="ProtNLM"/>
    </source>
</evidence>
<accession>A0A9X3I600</accession>
<gene>
    <name evidence="1" type="ORF">OSB52_15770</name>
</gene>